<evidence type="ECO:0000256" key="1">
    <source>
        <dbReference type="ARBA" id="ARBA00022603"/>
    </source>
</evidence>
<dbReference type="GO" id="GO:0008168">
    <property type="term" value="F:methyltransferase activity"/>
    <property type="evidence" value="ECO:0007669"/>
    <property type="project" value="UniProtKB-KW"/>
</dbReference>
<dbReference type="SUPFAM" id="SSF53335">
    <property type="entry name" value="S-adenosyl-L-methionine-dependent methyltransferases"/>
    <property type="match status" value="1"/>
</dbReference>
<reference evidence="5" key="1">
    <citation type="journal article" date="2019" name="Int. J. Syst. Evol. Microbiol.">
        <title>The Global Catalogue of Microorganisms (GCM) 10K type strain sequencing project: providing services to taxonomists for standard genome sequencing and annotation.</title>
        <authorList>
            <consortium name="The Broad Institute Genomics Platform"/>
            <consortium name="The Broad Institute Genome Sequencing Center for Infectious Disease"/>
            <person name="Wu L."/>
            <person name="Ma J."/>
        </authorList>
    </citation>
    <scope>NUCLEOTIDE SEQUENCE [LARGE SCALE GENOMIC DNA]</scope>
    <source>
        <strain evidence="5">JCM 32206</strain>
    </source>
</reference>
<feature type="domain" description="Polyketide synthase-like methyltransferase" evidence="3">
    <location>
        <begin position="15"/>
        <end position="257"/>
    </location>
</feature>
<dbReference type="GO" id="GO:0032259">
    <property type="term" value="P:methylation"/>
    <property type="evidence" value="ECO:0007669"/>
    <property type="project" value="UniProtKB-KW"/>
</dbReference>
<dbReference type="Proteomes" id="UP001501183">
    <property type="component" value="Unassembled WGS sequence"/>
</dbReference>
<dbReference type="EMBL" id="BAABFB010000030">
    <property type="protein sequence ID" value="GAA4478016.1"/>
    <property type="molecule type" value="Genomic_DNA"/>
</dbReference>
<keyword evidence="2" id="KW-0808">Transferase</keyword>
<evidence type="ECO:0000259" key="3">
    <source>
        <dbReference type="SMART" id="SM00828"/>
    </source>
</evidence>
<dbReference type="SMART" id="SM00828">
    <property type="entry name" value="PKS_MT"/>
    <property type="match status" value="1"/>
</dbReference>
<dbReference type="Gene3D" id="3.40.50.150">
    <property type="entry name" value="Vaccinia Virus protein VP39"/>
    <property type="match status" value="1"/>
</dbReference>
<evidence type="ECO:0000313" key="4">
    <source>
        <dbReference type="EMBL" id="GAA4478016.1"/>
    </source>
</evidence>
<accession>A0ABP8P240</accession>
<dbReference type="InterPro" id="IPR020803">
    <property type="entry name" value="MeTfrase_dom"/>
</dbReference>
<dbReference type="Pfam" id="PF13649">
    <property type="entry name" value="Methyltransf_25"/>
    <property type="match status" value="1"/>
</dbReference>
<gene>
    <name evidence="4" type="ORF">GCM10023094_21270</name>
</gene>
<evidence type="ECO:0000313" key="5">
    <source>
        <dbReference type="Proteomes" id="UP001501183"/>
    </source>
</evidence>
<name>A0ABP8P240_9NOCA</name>
<dbReference type="CDD" id="cd02440">
    <property type="entry name" value="AdoMet_MTases"/>
    <property type="match status" value="1"/>
</dbReference>
<keyword evidence="1 4" id="KW-0489">Methyltransferase</keyword>
<dbReference type="InterPro" id="IPR041698">
    <property type="entry name" value="Methyltransf_25"/>
</dbReference>
<proteinExistence type="predicted"/>
<dbReference type="PANTHER" id="PTHR43861:SF1">
    <property type="entry name" value="TRANS-ACONITATE 2-METHYLTRANSFERASE"/>
    <property type="match status" value="1"/>
</dbReference>
<comment type="caution">
    <text evidence="4">The sequence shown here is derived from an EMBL/GenBank/DDBJ whole genome shotgun (WGS) entry which is preliminary data.</text>
</comment>
<organism evidence="4 5">
    <name type="scientific">Rhodococcus olei</name>
    <dbReference type="NCBI Taxonomy" id="2161675"/>
    <lineage>
        <taxon>Bacteria</taxon>
        <taxon>Bacillati</taxon>
        <taxon>Actinomycetota</taxon>
        <taxon>Actinomycetes</taxon>
        <taxon>Mycobacteriales</taxon>
        <taxon>Nocardiaceae</taxon>
        <taxon>Rhodococcus</taxon>
    </lineage>
</organism>
<keyword evidence="5" id="KW-1185">Reference proteome</keyword>
<evidence type="ECO:0000256" key="2">
    <source>
        <dbReference type="ARBA" id="ARBA00022679"/>
    </source>
</evidence>
<dbReference type="PANTHER" id="PTHR43861">
    <property type="entry name" value="TRANS-ACONITATE 2-METHYLTRANSFERASE-RELATED"/>
    <property type="match status" value="1"/>
</dbReference>
<dbReference type="InterPro" id="IPR029063">
    <property type="entry name" value="SAM-dependent_MTases_sf"/>
</dbReference>
<sequence length="262" mass="28634">MPAWDGREYAEVSALQRMLAGQALAGLDLAGDERLLDVGCGDGHVTLDLARRVPRGSVVGVDASPRMVETAVSRAVPDGASVRFLVADARDLPFSGEFDVVVSFNALHWVPEQRRALAAIARTLRPGGRAVVQMVCANERPSIEDVEMAVTRRPEWARYFEDFPAPYIHPDPDAYPALAASAGLAVADLRTWDVEWDFGSRDDFTRWCRVGSTDWTGRLAPDRADRFAAEVVGAYEEVVGRPGLFRFTQMRAELCAAAGTGR</sequence>
<protein>
    <submittedName>
        <fullName evidence="4">Class I SAM-dependent methyltransferase</fullName>
    </submittedName>
</protein>
<dbReference type="RefSeq" id="WP_345344497.1">
    <property type="nucleotide sequence ID" value="NZ_BAABFB010000030.1"/>
</dbReference>